<organism evidence="2 3">
    <name type="scientific">Rhizophlyctis rosea</name>
    <dbReference type="NCBI Taxonomy" id="64517"/>
    <lineage>
        <taxon>Eukaryota</taxon>
        <taxon>Fungi</taxon>
        <taxon>Fungi incertae sedis</taxon>
        <taxon>Chytridiomycota</taxon>
        <taxon>Chytridiomycota incertae sedis</taxon>
        <taxon>Chytridiomycetes</taxon>
        <taxon>Rhizophlyctidales</taxon>
        <taxon>Rhizophlyctidaceae</taxon>
        <taxon>Rhizophlyctis</taxon>
    </lineage>
</organism>
<dbReference type="InterPro" id="IPR036871">
    <property type="entry name" value="PX_dom_sf"/>
</dbReference>
<dbReference type="InterPro" id="IPR011993">
    <property type="entry name" value="PH-like_dom_sf"/>
</dbReference>
<dbReference type="PROSITE" id="PS50003">
    <property type="entry name" value="PH_DOMAIN"/>
    <property type="match status" value="1"/>
</dbReference>
<dbReference type="Proteomes" id="UP001212841">
    <property type="component" value="Unassembled WGS sequence"/>
</dbReference>
<dbReference type="PANTHER" id="PTHR14336">
    <property type="entry name" value="TANDEM PH DOMAIN CONTAINING PROTEIN"/>
    <property type="match status" value="1"/>
</dbReference>
<gene>
    <name evidence="2" type="ORF">HK097_003527</name>
</gene>
<feature type="domain" description="PH" evidence="1">
    <location>
        <begin position="68"/>
        <end position="189"/>
    </location>
</feature>
<protein>
    <recommendedName>
        <fullName evidence="1">PH domain-containing protein</fullName>
    </recommendedName>
</protein>
<dbReference type="InterPro" id="IPR051707">
    <property type="entry name" value="PI-Interact_SigTrans_Reg"/>
</dbReference>
<evidence type="ECO:0000313" key="3">
    <source>
        <dbReference type="Proteomes" id="UP001212841"/>
    </source>
</evidence>
<dbReference type="PANTHER" id="PTHR14336:SF8">
    <property type="entry name" value="PROTEIN OPY1"/>
    <property type="match status" value="1"/>
</dbReference>
<dbReference type="SMART" id="SM00233">
    <property type="entry name" value="PH"/>
    <property type="match status" value="1"/>
</dbReference>
<dbReference type="Pfam" id="PF00169">
    <property type="entry name" value="PH"/>
    <property type="match status" value="1"/>
</dbReference>
<dbReference type="EMBL" id="JADGJD010001837">
    <property type="protein sequence ID" value="KAJ3037364.1"/>
    <property type="molecule type" value="Genomic_DNA"/>
</dbReference>
<dbReference type="AlphaFoldDB" id="A0AAD5S2G0"/>
<evidence type="ECO:0000313" key="2">
    <source>
        <dbReference type="EMBL" id="KAJ3037364.1"/>
    </source>
</evidence>
<evidence type="ECO:0000259" key="1">
    <source>
        <dbReference type="PROSITE" id="PS50003"/>
    </source>
</evidence>
<dbReference type="SUPFAM" id="SSF50729">
    <property type="entry name" value="PH domain-like"/>
    <property type="match status" value="1"/>
</dbReference>
<dbReference type="SUPFAM" id="SSF64268">
    <property type="entry name" value="PX domain"/>
    <property type="match status" value="1"/>
</dbReference>
<reference evidence="2" key="1">
    <citation type="submission" date="2020-05" db="EMBL/GenBank/DDBJ databases">
        <title>Phylogenomic resolution of chytrid fungi.</title>
        <authorList>
            <person name="Stajich J.E."/>
            <person name="Amses K."/>
            <person name="Simmons R."/>
            <person name="Seto K."/>
            <person name="Myers J."/>
            <person name="Bonds A."/>
            <person name="Quandt C.A."/>
            <person name="Barry K."/>
            <person name="Liu P."/>
            <person name="Grigoriev I."/>
            <person name="Longcore J.E."/>
            <person name="James T.Y."/>
        </authorList>
    </citation>
    <scope>NUCLEOTIDE SEQUENCE</scope>
    <source>
        <strain evidence="2">JEL0318</strain>
    </source>
</reference>
<dbReference type="Gene3D" id="3.30.1520.10">
    <property type="entry name" value="Phox-like domain"/>
    <property type="match status" value="1"/>
</dbReference>
<dbReference type="GO" id="GO:0035091">
    <property type="term" value="F:phosphatidylinositol binding"/>
    <property type="evidence" value="ECO:0007669"/>
    <property type="project" value="InterPro"/>
</dbReference>
<comment type="caution">
    <text evidence="2">The sequence shown here is derived from an EMBL/GenBank/DDBJ whole genome shotgun (WGS) entry which is preliminary data.</text>
</comment>
<dbReference type="Gene3D" id="2.30.29.30">
    <property type="entry name" value="Pleckstrin-homology domain (PH domain)/Phosphotyrosine-binding domain (PTB)"/>
    <property type="match status" value="1"/>
</dbReference>
<dbReference type="CDD" id="cd06093">
    <property type="entry name" value="PX_domain"/>
    <property type="match status" value="1"/>
</dbReference>
<feature type="non-terminal residue" evidence="2">
    <location>
        <position position="213"/>
    </location>
</feature>
<keyword evidence="3" id="KW-1185">Reference proteome</keyword>
<accession>A0AAD5S2G0</accession>
<dbReference type="InterPro" id="IPR001849">
    <property type="entry name" value="PH_domain"/>
</dbReference>
<name>A0AAD5S2G0_9FUNG</name>
<proteinExistence type="predicted"/>
<sequence>MVSKIGKLPDKALFNTFAPSKSDQRKVALELYLQNVKNLCRDSPDLQEFLSTDLVERDRGDIGLKPPSIVKEGYLFKKGKNFGGWKTRWFVLHERGVLEYYESQKDKALLRSIKLKYTFVSRQSTSTSSSIDTEYRHAFILTEFEKEAFRGPPGPDQFSEAKVLGRHVLCAENDEERDDWVRCLGGVIGRLRPVGGNQGVSLGVGGRMGSNLS</sequence>